<proteinExistence type="predicted"/>
<accession>A0A6H5IF62</accession>
<evidence type="ECO:0000313" key="2">
    <source>
        <dbReference type="EMBL" id="CAB0033375.1"/>
    </source>
</evidence>
<sequence>MAEHNLTEHPFHTGYASSPSSTSSSDSEYQGRRQVKRSRDRITPERPRSFELSPRRGSSTSTVDSYLANSSSSSSSSYTDASSSDSSPSNAPGGAEHTLVNDQSDETATRDQLGIALRSARHTLVNDLHGATAANVRQDIALKSAEHALASDLQCERATRRSNLVSTFALADVSSALSSFTLSDFASQSFPGLRTEDRSRERVLRFLARCLGERSRLSRRADRSLECALRFLARCLVDLLLQSRRIDHSREYALRLLAHCLGELSELLASVYEEELELLEFARYESTVEVELPRRGLSSNDLGLSGVIRSLLRLTWRRPWYSLSDEEVEDVSSVSVPQPLCLCLCATTPPVVHHLNNTDQIRFASVMPLNDLDRSRRVERRCVSQRGARNRTFNCSYSKNSITRKNSSTRKNSNTRKKREYPRKLEYSKNRVLDSNSRKKLELDESSFFEYSHSPTYHICCTLRNFAAIKTNDTRKTRLLEKIRVPEKTLILEKNASTRENWSTQKIEYSTRTRGKNSNSTSRVFSSTRTALLTISGL</sequence>
<feature type="compositionally biased region" description="Low complexity" evidence="1">
    <location>
        <begin position="64"/>
        <end position="92"/>
    </location>
</feature>
<evidence type="ECO:0000313" key="3">
    <source>
        <dbReference type="Proteomes" id="UP000479190"/>
    </source>
</evidence>
<reference evidence="2 3" key="1">
    <citation type="submission" date="2020-02" db="EMBL/GenBank/DDBJ databases">
        <authorList>
            <person name="Ferguson B K."/>
        </authorList>
    </citation>
    <scope>NUCLEOTIDE SEQUENCE [LARGE SCALE GENOMIC DNA]</scope>
</reference>
<feature type="compositionally biased region" description="Basic and acidic residues" evidence="1">
    <location>
        <begin position="1"/>
        <end position="11"/>
    </location>
</feature>
<dbReference type="Proteomes" id="UP000479190">
    <property type="component" value="Unassembled WGS sequence"/>
</dbReference>
<gene>
    <name evidence="2" type="ORF">TBRA_LOCUS5289</name>
</gene>
<protein>
    <submittedName>
        <fullName evidence="2">Uncharacterized protein</fullName>
    </submittedName>
</protein>
<dbReference type="EMBL" id="CADCXV010000707">
    <property type="protein sequence ID" value="CAB0033375.1"/>
    <property type="molecule type" value="Genomic_DNA"/>
</dbReference>
<feature type="compositionally biased region" description="Low complexity" evidence="1">
    <location>
        <begin position="17"/>
        <end position="27"/>
    </location>
</feature>
<feature type="compositionally biased region" description="Basic and acidic residues" evidence="1">
    <location>
        <begin position="40"/>
        <end position="49"/>
    </location>
</feature>
<feature type="region of interest" description="Disordered" evidence="1">
    <location>
        <begin position="1"/>
        <end position="107"/>
    </location>
</feature>
<dbReference type="AlphaFoldDB" id="A0A6H5IF62"/>
<keyword evidence="3" id="KW-1185">Reference proteome</keyword>
<organism evidence="2 3">
    <name type="scientific">Trichogramma brassicae</name>
    <dbReference type="NCBI Taxonomy" id="86971"/>
    <lineage>
        <taxon>Eukaryota</taxon>
        <taxon>Metazoa</taxon>
        <taxon>Ecdysozoa</taxon>
        <taxon>Arthropoda</taxon>
        <taxon>Hexapoda</taxon>
        <taxon>Insecta</taxon>
        <taxon>Pterygota</taxon>
        <taxon>Neoptera</taxon>
        <taxon>Endopterygota</taxon>
        <taxon>Hymenoptera</taxon>
        <taxon>Apocrita</taxon>
        <taxon>Proctotrupomorpha</taxon>
        <taxon>Chalcidoidea</taxon>
        <taxon>Trichogrammatidae</taxon>
        <taxon>Trichogramma</taxon>
    </lineage>
</organism>
<evidence type="ECO:0000256" key="1">
    <source>
        <dbReference type="SAM" id="MobiDB-lite"/>
    </source>
</evidence>
<name>A0A6H5IF62_9HYME</name>